<evidence type="ECO:0000256" key="2">
    <source>
        <dbReference type="ARBA" id="ARBA00004496"/>
    </source>
</evidence>
<evidence type="ECO:0000256" key="3">
    <source>
        <dbReference type="ARBA" id="ARBA00022468"/>
    </source>
</evidence>
<dbReference type="AlphaFoldDB" id="A0A5C6PMQ1"/>
<dbReference type="Proteomes" id="UP000324091">
    <property type="component" value="Chromosome 1"/>
</dbReference>
<protein>
    <submittedName>
        <fullName evidence="6">Rho GTPase-activating protein 15</fullName>
    </submittedName>
</protein>
<keyword evidence="7" id="KW-1185">Reference proteome</keyword>
<dbReference type="GO" id="GO:0005096">
    <property type="term" value="F:GTPase activator activity"/>
    <property type="evidence" value="ECO:0007669"/>
    <property type="project" value="UniProtKB-KW"/>
</dbReference>
<evidence type="ECO:0000256" key="4">
    <source>
        <dbReference type="ARBA" id="ARBA00022490"/>
    </source>
</evidence>
<sequence length="280" mass="30969">MLSHFLYPSAPPARRQHNGDKVFVGVLVDHKHVSTCSTSTRTTNLTVAPQGGAVQLRAKGPQSSGDRLSQSKSMVLQEADLPQKPMCRHRRNQSHHDVVRGGDGGAVLKAEPLTVTKISERGKKQKKNWTMVWSELTSDQLIFYKQQQPAATDQRCALDVLSLSGAAIEWTAEKSSRKNVFQTFELHVNGQMFMSGPPEHLAVALALFFVAWQACAPEWEEFLRATLVQVVQVQVVQVQVVPVQVVQVQVVPVQVVQVQVAPPSEETSRYWESLCPSLGS</sequence>
<comment type="subcellular location">
    <subcellularLocation>
        <location evidence="2">Cytoplasm</location>
    </subcellularLocation>
    <subcellularLocation>
        <location evidence="1">Membrane</location>
        <topology evidence="1">Peripheral membrane protein</topology>
    </subcellularLocation>
</comment>
<dbReference type="InterPro" id="IPR050729">
    <property type="entry name" value="Rho-GAP"/>
</dbReference>
<keyword evidence="3" id="KW-0343">GTPase activation</keyword>
<dbReference type="PANTHER" id="PTHR23176">
    <property type="entry name" value="RHO/RAC/CDC GTPASE-ACTIVATING PROTEIN"/>
    <property type="match status" value="1"/>
</dbReference>
<dbReference type="InterPro" id="IPR011993">
    <property type="entry name" value="PH-like_dom_sf"/>
</dbReference>
<accession>A0A5C6PMQ1</accession>
<dbReference type="SUPFAM" id="SSF50729">
    <property type="entry name" value="PH domain-like"/>
    <property type="match status" value="1"/>
</dbReference>
<dbReference type="Gene3D" id="2.30.29.30">
    <property type="entry name" value="Pleckstrin-homology domain (PH domain)/Phosphotyrosine-binding domain (PTB)"/>
    <property type="match status" value="1"/>
</dbReference>
<comment type="caution">
    <text evidence="6">The sequence shown here is derived from an EMBL/GenBank/DDBJ whole genome shotgun (WGS) entry which is preliminary data.</text>
</comment>
<dbReference type="EMBL" id="RHFK02000001">
    <property type="protein sequence ID" value="TWW80219.1"/>
    <property type="molecule type" value="Genomic_DNA"/>
</dbReference>
<dbReference type="GO" id="GO:0005737">
    <property type="term" value="C:cytoplasm"/>
    <property type="evidence" value="ECO:0007669"/>
    <property type="project" value="UniProtKB-SubCell"/>
</dbReference>
<evidence type="ECO:0000256" key="5">
    <source>
        <dbReference type="ARBA" id="ARBA00023136"/>
    </source>
</evidence>
<name>A0A5C6PMQ1_9TELE</name>
<gene>
    <name evidence="6" type="ORF">D4764_01G0000340</name>
</gene>
<proteinExistence type="predicted"/>
<keyword evidence="5" id="KW-0472">Membrane</keyword>
<keyword evidence="4" id="KW-0963">Cytoplasm</keyword>
<evidence type="ECO:0000313" key="6">
    <source>
        <dbReference type="EMBL" id="TWW80219.1"/>
    </source>
</evidence>
<evidence type="ECO:0000256" key="1">
    <source>
        <dbReference type="ARBA" id="ARBA00004170"/>
    </source>
</evidence>
<evidence type="ECO:0000313" key="7">
    <source>
        <dbReference type="Proteomes" id="UP000324091"/>
    </source>
</evidence>
<dbReference type="GO" id="GO:0016020">
    <property type="term" value="C:membrane"/>
    <property type="evidence" value="ECO:0007669"/>
    <property type="project" value="UniProtKB-SubCell"/>
</dbReference>
<reference evidence="6 7" key="1">
    <citation type="submission" date="2019-04" db="EMBL/GenBank/DDBJ databases">
        <title>Chromosome genome assembly for Takifugu flavidus.</title>
        <authorList>
            <person name="Xiao S."/>
        </authorList>
    </citation>
    <scope>NUCLEOTIDE SEQUENCE [LARGE SCALE GENOMIC DNA]</scope>
    <source>
        <strain evidence="6">HTHZ2018</strain>
        <tissue evidence="6">Muscle</tissue>
    </source>
</reference>
<dbReference type="PANTHER" id="PTHR23176:SF108">
    <property type="entry name" value="RHO GTPASE-ACTIVATING PROTEIN 15"/>
    <property type="match status" value="1"/>
</dbReference>
<organism evidence="6 7">
    <name type="scientific">Takifugu flavidus</name>
    <name type="common">sansaifugu</name>
    <dbReference type="NCBI Taxonomy" id="433684"/>
    <lineage>
        <taxon>Eukaryota</taxon>
        <taxon>Metazoa</taxon>
        <taxon>Chordata</taxon>
        <taxon>Craniata</taxon>
        <taxon>Vertebrata</taxon>
        <taxon>Euteleostomi</taxon>
        <taxon>Actinopterygii</taxon>
        <taxon>Neopterygii</taxon>
        <taxon>Teleostei</taxon>
        <taxon>Neoteleostei</taxon>
        <taxon>Acanthomorphata</taxon>
        <taxon>Eupercaria</taxon>
        <taxon>Tetraodontiformes</taxon>
        <taxon>Tetradontoidea</taxon>
        <taxon>Tetraodontidae</taxon>
        <taxon>Takifugu</taxon>
    </lineage>
</organism>